<dbReference type="eggNOG" id="ENOG5031XVP">
    <property type="taxonomic scope" value="Bacteria"/>
</dbReference>
<keyword evidence="1" id="KW-0812">Transmembrane</keyword>
<evidence type="ECO:0000313" key="3">
    <source>
        <dbReference type="EMBL" id="EGD55125.1"/>
    </source>
</evidence>
<feature type="transmembrane region" description="Helical" evidence="1">
    <location>
        <begin position="47"/>
        <end position="68"/>
    </location>
</feature>
<gene>
    <name evidence="3" type="ORF">SCNU_09644</name>
</gene>
<dbReference type="OrthoDB" id="5125307at2"/>
<dbReference type="Pfam" id="PF18893">
    <property type="entry name" value="DUF5652"/>
    <property type="match status" value="1"/>
</dbReference>
<evidence type="ECO:0000259" key="2">
    <source>
        <dbReference type="Pfam" id="PF18893"/>
    </source>
</evidence>
<dbReference type="AlphaFoldDB" id="F1YJ92"/>
<reference evidence="3 4" key="1">
    <citation type="journal article" date="2011" name="J. Bacteriol.">
        <title>Draft Genome Sequence of Gordonia neofelifaecis NRRL B-59395, a Cholesterol-Degrading Actinomycete.</title>
        <authorList>
            <person name="Ge F."/>
            <person name="Li W."/>
            <person name="Chen G."/>
            <person name="Liu Y."/>
            <person name="Zhang G."/>
            <person name="Yong B."/>
            <person name="Wang Q."/>
            <person name="Wang N."/>
            <person name="Huang Z."/>
            <person name="Li W."/>
            <person name="Wang J."/>
            <person name="Wu C."/>
            <person name="Xie Q."/>
            <person name="Liu G."/>
        </authorList>
    </citation>
    <scope>NUCLEOTIDE SEQUENCE [LARGE SCALE GENOMIC DNA]</scope>
    <source>
        <strain evidence="3 4">NRRL B-59395</strain>
    </source>
</reference>
<comment type="caution">
    <text evidence="3">The sequence shown here is derived from an EMBL/GenBank/DDBJ whole genome shotgun (WGS) entry which is preliminary data.</text>
</comment>
<keyword evidence="1" id="KW-1133">Transmembrane helix</keyword>
<dbReference type="InterPro" id="IPR043712">
    <property type="entry name" value="DUF5652"/>
</dbReference>
<sequence>MAKKWSELPPAARAGIISIAAVDAGLRVWAIRDLRSRDKKEVNGSKLVWSAALSVVNSAGVLPAVYLLRGRRATPAGPQ</sequence>
<feature type="domain" description="DUF5652" evidence="2">
    <location>
        <begin position="45"/>
        <end position="74"/>
    </location>
</feature>
<dbReference type="Proteomes" id="UP000035065">
    <property type="component" value="Unassembled WGS sequence"/>
</dbReference>
<name>F1YJ92_9ACTN</name>
<evidence type="ECO:0000313" key="4">
    <source>
        <dbReference type="Proteomes" id="UP000035065"/>
    </source>
</evidence>
<dbReference type="EMBL" id="AEUD01000007">
    <property type="protein sequence ID" value="EGD55125.1"/>
    <property type="molecule type" value="Genomic_DNA"/>
</dbReference>
<organism evidence="3 4">
    <name type="scientific">Gordonia neofelifaecis NRRL B-59395</name>
    <dbReference type="NCBI Taxonomy" id="644548"/>
    <lineage>
        <taxon>Bacteria</taxon>
        <taxon>Bacillati</taxon>
        <taxon>Actinomycetota</taxon>
        <taxon>Actinomycetes</taxon>
        <taxon>Mycobacteriales</taxon>
        <taxon>Gordoniaceae</taxon>
        <taxon>Gordonia</taxon>
    </lineage>
</organism>
<feature type="transmembrane region" description="Helical" evidence="1">
    <location>
        <begin position="12"/>
        <end position="31"/>
    </location>
</feature>
<keyword evidence="1" id="KW-0472">Membrane</keyword>
<dbReference type="STRING" id="644548.SCNU_09644"/>
<proteinExistence type="predicted"/>
<accession>F1YJ92</accession>
<evidence type="ECO:0000256" key="1">
    <source>
        <dbReference type="SAM" id="Phobius"/>
    </source>
</evidence>
<keyword evidence="4" id="KW-1185">Reference proteome</keyword>
<dbReference type="RefSeq" id="WP_009679156.1">
    <property type="nucleotide sequence ID" value="NZ_AEUD01000007.1"/>
</dbReference>
<protein>
    <recommendedName>
        <fullName evidence="2">DUF5652 domain-containing protein</fullName>
    </recommendedName>
</protein>